<dbReference type="EMBL" id="JAGFBS010000022">
    <property type="protein sequence ID" value="KAG6373372.1"/>
    <property type="molecule type" value="Genomic_DNA"/>
</dbReference>
<name>A0A8I2YL19_9AGAM</name>
<gene>
    <name evidence="1" type="ORF">JVT61DRAFT_6519</name>
</gene>
<evidence type="ECO:0000313" key="1">
    <source>
        <dbReference type="EMBL" id="KAG6373372.1"/>
    </source>
</evidence>
<accession>A0A8I2YL19</accession>
<reference evidence="1" key="1">
    <citation type="submission" date="2021-03" db="EMBL/GenBank/DDBJ databases">
        <title>Evolutionary innovations through gain and loss of genes in the ectomycorrhizal Boletales.</title>
        <authorList>
            <person name="Wu G."/>
            <person name="Miyauchi S."/>
            <person name="Morin E."/>
            <person name="Yang Z.-L."/>
            <person name="Xu J."/>
            <person name="Martin F.M."/>
        </authorList>
    </citation>
    <scope>NUCLEOTIDE SEQUENCE</scope>
    <source>
        <strain evidence="1">BR01</strain>
    </source>
</reference>
<evidence type="ECO:0000313" key="2">
    <source>
        <dbReference type="Proteomes" id="UP000683000"/>
    </source>
</evidence>
<keyword evidence="2" id="KW-1185">Reference proteome</keyword>
<comment type="caution">
    <text evidence="1">The sequence shown here is derived from an EMBL/GenBank/DDBJ whole genome shotgun (WGS) entry which is preliminary data.</text>
</comment>
<dbReference type="Proteomes" id="UP000683000">
    <property type="component" value="Unassembled WGS sequence"/>
</dbReference>
<dbReference type="AlphaFoldDB" id="A0A8I2YL19"/>
<dbReference type="InterPro" id="IPR017850">
    <property type="entry name" value="Alkaline_phosphatase_core_sf"/>
</dbReference>
<dbReference type="OrthoDB" id="415411at2759"/>
<proteinExistence type="predicted"/>
<dbReference type="Gene3D" id="3.40.720.10">
    <property type="entry name" value="Alkaline Phosphatase, subunit A"/>
    <property type="match status" value="1"/>
</dbReference>
<organism evidence="1 2">
    <name type="scientific">Boletus reticuloceps</name>
    <dbReference type="NCBI Taxonomy" id="495285"/>
    <lineage>
        <taxon>Eukaryota</taxon>
        <taxon>Fungi</taxon>
        <taxon>Dikarya</taxon>
        <taxon>Basidiomycota</taxon>
        <taxon>Agaricomycotina</taxon>
        <taxon>Agaricomycetes</taxon>
        <taxon>Agaricomycetidae</taxon>
        <taxon>Boletales</taxon>
        <taxon>Boletineae</taxon>
        <taxon>Boletaceae</taxon>
        <taxon>Boletoideae</taxon>
        <taxon>Boletus</taxon>
    </lineage>
</organism>
<sequence>MAPRMPERYHYSSSRLAPIWVIPRMNNGPVDNGSLMSIGSSFLKGPLLRVREQKESHETEEYVLPPFQNVELYNLVVRRLGVEKWASETNGTKGFWDRSINAVTFSGFLVLTD</sequence>
<protein>
    <submittedName>
        <fullName evidence="1">Uncharacterized protein</fullName>
    </submittedName>
</protein>